<evidence type="ECO:0000313" key="3">
    <source>
        <dbReference type="EMBL" id="SKB42136.1"/>
    </source>
</evidence>
<reference evidence="3 5" key="1">
    <citation type="submission" date="2017-02" db="EMBL/GenBank/DDBJ databases">
        <authorList>
            <person name="Varghese N."/>
            <person name="Submissions S."/>
        </authorList>
    </citation>
    <scope>NUCLEOTIDE SEQUENCE [LARGE SCALE GENOMIC DNA]</scope>
    <source>
        <strain evidence="3 5">DSM 16775</strain>
    </source>
</reference>
<name>A0AAX2IR91_9FLAO</name>
<dbReference type="SUPFAM" id="SSF53474">
    <property type="entry name" value="alpha/beta-Hydrolases"/>
    <property type="match status" value="1"/>
</dbReference>
<evidence type="ECO:0000256" key="1">
    <source>
        <dbReference type="ARBA" id="ARBA00022801"/>
    </source>
</evidence>
<dbReference type="Pfam" id="PF20434">
    <property type="entry name" value="BD-FAE"/>
    <property type="match status" value="1"/>
</dbReference>
<dbReference type="EMBL" id="FUZE01000001">
    <property type="protein sequence ID" value="SKB42136.1"/>
    <property type="molecule type" value="Genomic_DNA"/>
</dbReference>
<accession>A0AAX2IR91</accession>
<reference evidence="4 6" key="2">
    <citation type="submission" date="2018-06" db="EMBL/GenBank/DDBJ databases">
        <authorList>
            <consortium name="Pathogen Informatics"/>
            <person name="Doyle S."/>
        </authorList>
    </citation>
    <scope>NUCLEOTIDE SEQUENCE [LARGE SCALE GENOMIC DNA]</scope>
    <source>
        <strain evidence="4 6">NCTC11212</strain>
    </source>
</reference>
<dbReference type="InterPro" id="IPR049492">
    <property type="entry name" value="BD-FAE-like_dom"/>
</dbReference>
<dbReference type="InterPro" id="IPR050300">
    <property type="entry name" value="GDXG_lipolytic_enzyme"/>
</dbReference>
<gene>
    <name evidence="4" type="ORF">NCTC11212_03827</name>
    <name evidence="3" type="ORF">SAMN05421800_101595</name>
</gene>
<evidence type="ECO:0000259" key="2">
    <source>
        <dbReference type="Pfam" id="PF20434"/>
    </source>
</evidence>
<evidence type="ECO:0000313" key="6">
    <source>
        <dbReference type="Proteomes" id="UP000251937"/>
    </source>
</evidence>
<feature type="domain" description="BD-FAE-like" evidence="2">
    <location>
        <begin position="81"/>
        <end position="274"/>
    </location>
</feature>
<evidence type="ECO:0000313" key="4">
    <source>
        <dbReference type="EMBL" id="SQA92184.1"/>
    </source>
</evidence>
<dbReference type="PANTHER" id="PTHR48081">
    <property type="entry name" value="AB HYDROLASE SUPERFAMILY PROTEIN C4A8.06C"/>
    <property type="match status" value="1"/>
</dbReference>
<evidence type="ECO:0000313" key="5">
    <source>
        <dbReference type="Proteomes" id="UP000190669"/>
    </source>
</evidence>
<dbReference type="EMBL" id="UAVR01000021">
    <property type="protein sequence ID" value="SQA92184.1"/>
    <property type="molecule type" value="Genomic_DNA"/>
</dbReference>
<dbReference type="Proteomes" id="UP000251937">
    <property type="component" value="Unassembled WGS sequence"/>
</dbReference>
<comment type="caution">
    <text evidence="4">The sequence shown here is derived from an EMBL/GenBank/DDBJ whole genome shotgun (WGS) entry which is preliminary data.</text>
</comment>
<organism evidence="4 6">
    <name type="scientific">Chryseobacterium balustinum</name>
    <dbReference type="NCBI Taxonomy" id="246"/>
    <lineage>
        <taxon>Bacteria</taxon>
        <taxon>Pseudomonadati</taxon>
        <taxon>Bacteroidota</taxon>
        <taxon>Flavobacteriia</taxon>
        <taxon>Flavobacteriales</taxon>
        <taxon>Weeksellaceae</taxon>
        <taxon>Chryseobacterium group</taxon>
        <taxon>Chryseobacterium</taxon>
    </lineage>
</organism>
<dbReference type="PANTHER" id="PTHR48081:SF33">
    <property type="entry name" value="KYNURENINE FORMAMIDASE"/>
    <property type="match status" value="1"/>
</dbReference>
<dbReference type="InterPro" id="IPR029058">
    <property type="entry name" value="AB_hydrolase_fold"/>
</dbReference>
<sequence length="319" mass="36173">MLQTISKAEHVNIQSSYILFCTETCQEIGGFRLYLSMNKFLALLFFVLLLSCKEKTVNISKDITFDKQMDVSYGNDSEQKLDLYIPKNTQQNKDLFIIIHGGGWKAGNKSQLTYFTLSMMEKFPKSVFANINYRLASENRFGIPNQTDDIDKVILFLEKTLKYKPNIILLGNSAGGHLSMLYSYKFDANKRIKAVVNIVGPADLSDPSFKNYYDYSFVENHLVDPASIPHGISMENYASPVYWITKNAPPTISFYGNNDTVIPLSQKKILDSALNKNGIFNQSFEFPGGHLDWANEKNAPFVISSISEFLKQIDKNKTP</sequence>
<keyword evidence="1 4" id="KW-0378">Hydrolase</keyword>
<proteinExistence type="predicted"/>
<dbReference type="GO" id="GO:0016787">
    <property type="term" value="F:hydrolase activity"/>
    <property type="evidence" value="ECO:0007669"/>
    <property type="project" value="UniProtKB-KW"/>
</dbReference>
<dbReference type="AlphaFoldDB" id="A0AAX2IR91"/>
<dbReference type="Gene3D" id="3.40.50.1820">
    <property type="entry name" value="alpha/beta hydrolase"/>
    <property type="match status" value="1"/>
</dbReference>
<dbReference type="Proteomes" id="UP000190669">
    <property type="component" value="Unassembled WGS sequence"/>
</dbReference>
<keyword evidence="5" id="KW-1185">Reference proteome</keyword>
<protein>
    <submittedName>
        <fullName evidence="3">Acetyl esterase/lipase</fullName>
    </submittedName>
    <submittedName>
        <fullName evidence="4">Alpha/beta hydrolase fold</fullName>
    </submittedName>
</protein>